<name>A0A450X6Q2_9GAMM</name>
<accession>A0A450X6Q2</accession>
<dbReference type="AlphaFoldDB" id="A0A450X6Q2"/>
<feature type="domain" description="DUF7768" evidence="1">
    <location>
        <begin position="389"/>
        <end position="486"/>
    </location>
</feature>
<gene>
    <name evidence="2" type="ORF">BECKLFY1418C_GA0070996_12062</name>
</gene>
<dbReference type="Pfam" id="PF24963">
    <property type="entry name" value="DUF7768"/>
    <property type="match status" value="1"/>
</dbReference>
<dbReference type="Gene3D" id="3.40.50.10400">
    <property type="entry name" value="Hypothetical protein PA1492"/>
    <property type="match status" value="1"/>
</dbReference>
<reference evidence="2" key="1">
    <citation type="submission" date="2019-02" db="EMBL/GenBank/DDBJ databases">
        <authorList>
            <person name="Gruber-Vodicka R. H."/>
            <person name="Seah K. B. B."/>
        </authorList>
    </citation>
    <scope>NUCLEOTIDE SEQUENCE</scope>
    <source>
        <strain evidence="2">BECK_BY7</strain>
    </source>
</reference>
<protein>
    <submittedName>
        <fullName evidence="2">Phage protein Gp37/Gp68</fullName>
    </submittedName>
</protein>
<evidence type="ECO:0000313" key="2">
    <source>
        <dbReference type="EMBL" id="VFK24979.1"/>
    </source>
</evidence>
<dbReference type="EMBL" id="CAADFN010000206">
    <property type="protein sequence ID" value="VFK24979.1"/>
    <property type="molecule type" value="Genomic_DNA"/>
</dbReference>
<sequence>MSKIEWLKGGKTWNPVTGCTKTSRGCRNCYAARMSKRLAGRCGYPKDHPFRVTLHPDRVDIPYRWKETRRVFVCSMGDLFHPNVPFDFIDRIFDTIWHTPRHRYLILTKRTDRMVEYIQERAYRRTFGWTNYGRGAYYPGRFEHYEDIVMRDMCGYRGDLDENQNWLGCNHPEIAGLPDEYEKGCSPYECPIASIASDRESLEKIGVADDYEFEPDGEGGEYALDCEWMRINNRPRHAWPGNLCLGFSAEDQKTFEDRIGDFFVLRRNLPKEAILFMSYEPALGPIDTNIDHPYRWSPLLDTHLFEMGSQVMRRPYLDWVIAGCETGPGARPMDPDWIRSIRDQCREARIPFFLKKLDPKGERMLDGRMWEETPFENENDALMIHTPVKKIFVCSPYTGDIQQNQVLARRICAKVRERGGNPFAPHLFYTQFLDEKNRKERDAGIALGLDFMRVCDEVLVFRGNGVSAGMKREIAHAERLSLPITYVGDGYL</sequence>
<dbReference type="InterPro" id="IPR056670">
    <property type="entry name" value="DUF7768"/>
</dbReference>
<dbReference type="InterPro" id="IPR011101">
    <property type="entry name" value="DUF5131"/>
</dbReference>
<proteinExistence type="predicted"/>
<dbReference type="Pfam" id="PF07505">
    <property type="entry name" value="DUF5131"/>
    <property type="match status" value="2"/>
</dbReference>
<evidence type="ECO:0000259" key="1">
    <source>
        <dbReference type="Pfam" id="PF24963"/>
    </source>
</evidence>
<organism evidence="2">
    <name type="scientific">Candidatus Kentrum sp. LFY</name>
    <dbReference type="NCBI Taxonomy" id="2126342"/>
    <lineage>
        <taxon>Bacteria</taxon>
        <taxon>Pseudomonadati</taxon>
        <taxon>Pseudomonadota</taxon>
        <taxon>Gammaproteobacteria</taxon>
        <taxon>Candidatus Kentrum</taxon>
    </lineage>
</organism>
<dbReference type="SUPFAM" id="SSF52309">
    <property type="entry name" value="N-(deoxy)ribosyltransferase-like"/>
    <property type="match status" value="1"/>
</dbReference>